<dbReference type="InterPro" id="IPR036875">
    <property type="entry name" value="Znf_CCHC_sf"/>
</dbReference>
<dbReference type="PANTHER" id="PTHR31286">
    <property type="entry name" value="GLYCINE-RICH CELL WALL STRUCTURAL PROTEIN 1.8-LIKE"/>
    <property type="match status" value="1"/>
</dbReference>
<keyword evidence="1" id="KW-0863">Zinc-finger</keyword>
<dbReference type="PROSITE" id="PS50158">
    <property type="entry name" value="ZF_CCHC"/>
    <property type="match status" value="1"/>
</dbReference>
<evidence type="ECO:0000256" key="1">
    <source>
        <dbReference type="PROSITE-ProRule" id="PRU00047"/>
    </source>
</evidence>
<protein>
    <recommendedName>
        <fullName evidence="3">CCHC-type domain-containing protein</fullName>
    </recommendedName>
</protein>
<name>A0A7J8W007_9ROSI</name>
<proteinExistence type="predicted"/>
<dbReference type="EMBL" id="JABFAB010000013">
    <property type="protein sequence ID" value="MBA0668375.1"/>
    <property type="molecule type" value="Genomic_DNA"/>
</dbReference>
<organism evidence="4 5">
    <name type="scientific">Gossypium klotzschianum</name>
    <dbReference type="NCBI Taxonomy" id="34286"/>
    <lineage>
        <taxon>Eukaryota</taxon>
        <taxon>Viridiplantae</taxon>
        <taxon>Streptophyta</taxon>
        <taxon>Embryophyta</taxon>
        <taxon>Tracheophyta</taxon>
        <taxon>Spermatophyta</taxon>
        <taxon>Magnoliopsida</taxon>
        <taxon>eudicotyledons</taxon>
        <taxon>Gunneridae</taxon>
        <taxon>Pentapetalae</taxon>
        <taxon>rosids</taxon>
        <taxon>malvids</taxon>
        <taxon>Malvales</taxon>
        <taxon>Malvaceae</taxon>
        <taxon>Malvoideae</taxon>
        <taxon>Gossypium</taxon>
    </lineage>
</organism>
<feature type="domain" description="CCHC-type" evidence="3">
    <location>
        <begin position="220"/>
        <end position="235"/>
    </location>
</feature>
<dbReference type="AlphaFoldDB" id="A0A7J8W007"/>
<dbReference type="InterPro" id="IPR001878">
    <property type="entry name" value="Znf_CCHC"/>
</dbReference>
<reference evidence="4 5" key="1">
    <citation type="journal article" date="2019" name="Genome Biol. Evol.">
        <title>Insights into the evolution of the New World diploid cottons (Gossypium, subgenus Houzingenia) based on genome sequencing.</title>
        <authorList>
            <person name="Grover C.E."/>
            <person name="Arick M.A. 2nd"/>
            <person name="Thrash A."/>
            <person name="Conover J.L."/>
            <person name="Sanders W.S."/>
            <person name="Peterson D.G."/>
            <person name="Frelichowski J.E."/>
            <person name="Scheffler J.A."/>
            <person name="Scheffler B.E."/>
            <person name="Wendel J.F."/>
        </authorList>
    </citation>
    <scope>NUCLEOTIDE SEQUENCE [LARGE SCALE GENOMIC DNA]</scope>
    <source>
        <strain evidence="4">57</strain>
        <tissue evidence="4">Leaf</tissue>
    </source>
</reference>
<dbReference type="Proteomes" id="UP000593573">
    <property type="component" value="Unassembled WGS sequence"/>
</dbReference>
<gene>
    <name evidence="4" type="ORF">Goklo_001296</name>
</gene>
<dbReference type="GO" id="GO:0003676">
    <property type="term" value="F:nucleic acid binding"/>
    <property type="evidence" value="ECO:0007669"/>
    <property type="project" value="InterPro"/>
</dbReference>
<feature type="region of interest" description="Disordered" evidence="2">
    <location>
        <begin position="360"/>
        <end position="379"/>
    </location>
</feature>
<dbReference type="GO" id="GO:0008270">
    <property type="term" value="F:zinc ion binding"/>
    <property type="evidence" value="ECO:0007669"/>
    <property type="project" value="UniProtKB-KW"/>
</dbReference>
<comment type="caution">
    <text evidence="4">The sequence shown here is derived from an EMBL/GenBank/DDBJ whole genome shotgun (WGS) entry which is preliminary data.</text>
</comment>
<evidence type="ECO:0000259" key="3">
    <source>
        <dbReference type="PROSITE" id="PS50158"/>
    </source>
</evidence>
<dbReference type="InterPro" id="IPR040256">
    <property type="entry name" value="At4g02000-like"/>
</dbReference>
<dbReference type="PANTHER" id="PTHR31286:SF173">
    <property type="entry name" value="DUF4283 DOMAIN-CONTAINING PROTEIN"/>
    <property type="match status" value="1"/>
</dbReference>
<feature type="compositionally biased region" description="Basic and acidic residues" evidence="2">
    <location>
        <begin position="367"/>
        <end position="379"/>
    </location>
</feature>
<dbReference type="OrthoDB" id="10490442at2759"/>
<evidence type="ECO:0000256" key="2">
    <source>
        <dbReference type="SAM" id="MobiDB-lite"/>
    </source>
</evidence>
<sequence>MRETGERENNDVGEVANQSTKKVRFRAIDEDFDVEMTSAPTTTRPRSWKDYLMGTGLRADVQAQGVDNFYGEDDLELSEVDIVKSTVNGIPSINFSERVNQILIKDMAHTVVIKLLGRNIGYPMMNNKVWSLWKPSQTLDCVWAIPYSAMQYLTVQPWSVDFNTSQPYLSLVMAWIRFPGLLGHMYKRQILWEIGGMVGKVVLINGVIQRVEYEYLTTMCFSCGHYGHIKELCPNKIDEQKAIEAGVANGQTFDATIAKKWWRGFRNNRGLALPSTRNPSIRNRLRADKGLGRTGPSEFKINKYASGVEVASGSGLRMTNLGYESPNELATRVKEMGVSNLMHDGKPEGRATLLRSGGLGGRRIRRHDHDGASGKIGDC</sequence>
<keyword evidence="1" id="KW-0862">Zinc</keyword>
<dbReference type="SUPFAM" id="SSF57756">
    <property type="entry name" value="Retrovirus zinc finger-like domains"/>
    <property type="match status" value="1"/>
</dbReference>
<accession>A0A7J8W007</accession>
<keyword evidence="1" id="KW-0479">Metal-binding</keyword>
<keyword evidence="5" id="KW-1185">Reference proteome</keyword>
<evidence type="ECO:0000313" key="4">
    <source>
        <dbReference type="EMBL" id="MBA0668375.1"/>
    </source>
</evidence>
<evidence type="ECO:0000313" key="5">
    <source>
        <dbReference type="Proteomes" id="UP000593573"/>
    </source>
</evidence>